<evidence type="ECO:0000256" key="6">
    <source>
        <dbReference type="PROSITE-ProRule" id="PRU00471"/>
    </source>
</evidence>
<dbReference type="GO" id="GO:0003691">
    <property type="term" value="F:double-stranded telomeric DNA binding"/>
    <property type="evidence" value="ECO:0007669"/>
    <property type="project" value="TreeGrafter"/>
</dbReference>
<keyword evidence="11" id="KW-1185">Reference proteome</keyword>
<dbReference type="PROSITE" id="PS51131">
    <property type="entry name" value="ZN_HOOK"/>
    <property type="match status" value="1"/>
</dbReference>
<evidence type="ECO:0000256" key="3">
    <source>
        <dbReference type="ARBA" id="ARBA00022833"/>
    </source>
</evidence>
<comment type="caution">
    <text evidence="10">The sequence shown here is derived from an EMBL/GenBank/DDBJ whole genome shotgun (WGS) entry which is preliminary data.</text>
</comment>
<dbReference type="GO" id="GO:0006302">
    <property type="term" value="P:double-strand break repair"/>
    <property type="evidence" value="ECO:0007669"/>
    <property type="project" value="TreeGrafter"/>
</dbReference>
<keyword evidence="4" id="KW-0067">ATP-binding</keyword>
<feature type="coiled-coil region" evidence="7">
    <location>
        <begin position="55"/>
        <end position="110"/>
    </location>
</feature>
<dbReference type="PANTHER" id="PTHR18867">
    <property type="entry name" value="RAD50"/>
    <property type="match status" value="1"/>
</dbReference>
<dbReference type="GO" id="GO:0070192">
    <property type="term" value="P:chromosome organization involved in meiotic cell cycle"/>
    <property type="evidence" value="ECO:0007669"/>
    <property type="project" value="TreeGrafter"/>
</dbReference>
<evidence type="ECO:0000256" key="2">
    <source>
        <dbReference type="ARBA" id="ARBA00022741"/>
    </source>
</evidence>
<dbReference type="GO" id="GO:0043047">
    <property type="term" value="F:single-stranded telomeric DNA binding"/>
    <property type="evidence" value="ECO:0007669"/>
    <property type="project" value="TreeGrafter"/>
</dbReference>
<keyword evidence="5 7" id="KW-0175">Coiled coil</keyword>
<feature type="non-terminal residue" evidence="10">
    <location>
        <position position="1"/>
    </location>
</feature>
<keyword evidence="1 6" id="KW-0479">Metal-binding</keyword>
<feature type="non-terminal residue" evidence="10">
    <location>
        <position position="361"/>
    </location>
</feature>
<evidence type="ECO:0000256" key="8">
    <source>
        <dbReference type="SAM" id="MobiDB-lite"/>
    </source>
</evidence>
<dbReference type="SUPFAM" id="SSF75712">
    <property type="entry name" value="Rad50 coiled-coil Zn hook"/>
    <property type="match status" value="1"/>
</dbReference>
<dbReference type="Gene3D" id="1.10.287.1490">
    <property type="match status" value="1"/>
</dbReference>
<evidence type="ECO:0000256" key="1">
    <source>
        <dbReference type="ARBA" id="ARBA00022723"/>
    </source>
</evidence>
<feature type="region of interest" description="Disordered" evidence="8">
    <location>
        <begin position="336"/>
        <end position="361"/>
    </location>
</feature>
<sequence>DNLVHLEEFEKALARAAVKQGDEQRRFAELIRRHEPGFGATASRNPAGDLEMERADELNATGQALEKTVQQERAAENSRTNERSRLRQQISGLEEEISQARKQLGPLEAKSVLYDTWIEESEAKHGCPLCDRKFPSKAGYKDFVDKLSKLSISLPGESEQLARQVAELEQEETLLVNADAKGQNIEPLAAALRELEAQTEAGNRRLAEAERELTELNKRRGSVTNRLDAINRLLLDVNMMDSLHGSLEAGKAEIDRLNRQLGGQSGARSLSDVKAEKVELEDEVNRLLLEEDRLQNEYNKVNQLAEEINRLQSRRLELGEGAANLAHFDVQIREKEQEATQLKEESAALRPRIPDLRMAEA</sequence>
<keyword evidence="3 6" id="KW-0862">Zinc</keyword>
<evidence type="ECO:0000256" key="7">
    <source>
        <dbReference type="SAM" id="Coils"/>
    </source>
</evidence>
<protein>
    <recommendedName>
        <fullName evidence="9">Zinc-hook domain-containing protein</fullName>
    </recommendedName>
</protein>
<dbReference type="GO" id="GO:0000794">
    <property type="term" value="C:condensed nuclear chromosome"/>
    <property type="evidence" value="ECO:0007669"/>
    <property type="project" value="TreeGrafter"/>
</dbReference>
<keyword evidence="2" id="KW-0547">Nucleotide-binding</keyword>
<evidence type="ECO:0000256" key="5">
    <source>
        <dbReference type="ARBA" id="ARBA00023054"/>
    </source>
</evidence>
<dbReference type="AlphaFoldDB" id="A0AA36CDV6"/>
<evidence type="ECO:0000313" key="11">
    <source>
        <dbReference type="Proteomes" id="UP001177023"/>
    </source>
</evidence>
<dbReference type="GO" id="GO:0051880">
    <property type="term" value="F:G-quadruplex DNA binding"/>
    <property type="evidence" value="ECO:0007669"/>
    <property type="project" value="TreeGrafter"/>
</dbReference>
<proteinExistence type="predicted"/>
<organism evidence="10 11">
    <name type="scientific">Mesorhabditis spiculigera</name>
    <dbReference type="NCBI Taxonomy" id="96644"/>
    <lineage>
        <taxon>Eukaryota</taxon>
        <taxon>Metazoa</taxon>
        <taxon>Ecdysozoa</taxon>
        <taxon>Nematoda</taxon>
        <taxon>Chromadorea</taxon>
        <taxon>Rhabditida</taxon>
        <taxon>Rhabditina</taxon>
        <taxon>Rhabditomorpha</taxon>
        <taxon>Rhabditoidea</taxon>
        <taxon>Rhabditidae</taxon>
        <taxon>Mesorhabditinae</taxon>
        <taxon>Mesorhabditis</taxon>
    </lineage>
</organism>
<dbReference type="GO" id="GO:0005524">
    <property type="term" value="F:ATP binding"/>
    <property type="evidence" value="ECO:0007669"/>
    <property type="project" value="UniProtKB-KW"/>
</dbReference>
<evidence type="ECO:0000313" key="10">
    <source>
        <dbReference type="EMBL" id="CAJ0567184.1"/>
    </source>
</evidence>
<dbReference type="PANTHER" id="PTHR18867:SF12">
    <property type="entry name" value="DNA REPAIR PROTEIN RAD50"/>
    <property type="match status" value="1"/>
</dbReference>
<dbReference type="GO" id="GO:0046872">
    <property type="term" value="F:metal ion binding"/>
    <property type="evidence" value="ECO:0007669"/>
    <property type="project" value="UniProtKB-UniRule"/>
</dbReference>
<dbReference type="Proteomes" id="UP001177023">
    <property type="component" value="Unassembled WGS sequence"/>
</dbReference>
<dbReference type="GO" id="GO:0000722">
    <property type="term" value="P:telomere maintenance via recombination"/>
    <property type="evidence" value="ECO:0007669"/>
    <property type="project" value="TreeGrafter"/>
</dbReference>
<dbReference type="Pfam" id="PF04423">
    <property type="entry name" value="Rad50_zn_hook"/>
    <property type="match status" value="1"/>
</dbReference>
<feature type="binding site" evidence="6">
    <location>
        <position position="130"/>
    </location>
    <ligand>
        <name>Zn(2+)</name>
        <dbReference type="ChEBI" id="CHEBI:29105"/>
    </ligand>
</feature>
<feature type="binding site" evidence="6">
    <location>
        <position position="127"/>
    </location>
    <ligand>
        <name>Zn(2+)</name>
        <dbReference type="ChEBI" id="CHEBI:29105"/>
    </ligand>
</feature>
<feature type="domain" description="Zinc-hook" evidence="9">
    <location>
        <begin position="83"/>
        <end position="180"/>
    </location>
</feature>
<accession>A0AA36CDV6</accession>
<dbReference type="GO" id="GO:0007004">
    <property type="term" value="P:telomere maintenance via telomerase"/>
    <property type="evidence" value="ECO:0007669"/>
    <property type="project" value="TreeGrafter"/>
</dbReference>
<evidence type="ECO:0000256" key="4">
    <source>
        <dbReference type="ARBA" id="ARBA00022840"/>
    </source>
</evidence>
<dbReference type="InterPro" id="IPR013134">
    <property type="entry name" value="Zn_hook_RAD50"/>
</dbReference>
<name>A0AA36CDV6_9BILA</name>
<evidence type="ECO:0000259" key="9">
    <source>
        <dbReference type="PROSITE" id="PS51131"/>
    </source>
</evidence>
<gene>
    <name evidence="10" type="ORF">MSPICULIGERA_LOCUS5745</name>
</gene>
<dbReference type="GO" id="GO:0030870">
    <property type="term" value="C:Mre11 complex"/>
    <property type="evidence" value="ECO:0007669"/>
    <property type="project" value="TreeGrafter"/>
</dbReference>
<reference evidence="10" key="1">
    <citation type="submission" date="2023-06" db="EMBL/GenBank/DDBJ databases">
        <authorList>
            <person name="Delattre M."/>
        </authorList>
    </citation>
    <scope>NUCLEOTIDE SEQUENCE</scope>
    <source>
        <strain evidence="10">AF72</strain>
    </source>
</reference>
<dbReference type="EMBL" id="CATQJA010001418">
    <property type="protein sequence ID" value="CAJ0567184.1"/>
    <property type="molecule type" value="Genomic_DNA"/>
</dbReference>